<sequence>MISKHSDMNQAILKARKLNEPVQENNSNLMIKEDDHEEHQQESAQTKQKIYSFHRNRNGKGSFKSYLHQRNIKVIEELQSYTSTKDSIDITSLNKSPRNRDERKVNHHRINQLSQPKRINNYMIKAGIRTSMEKSSTRPELLNSPRNMSGIYDTWTKKNSLKPNRTLFSKQRARKRQNAVHHATMAFV</sequence>
<reference evidence="1" key="1">
    <citation type="submission" date="2023-07" db="EMBL/GenBank/DDBJ databases">
        <authorList>
            <consortium name="AG Swart"/>
            <person name="Singh M."/>
            <person name="Singh A."/>
            <person name="Seah K."/>
            <person name="Emmerich C."/>
        </authorList>
    </citation>
    <scope>NUCLEOTIDE SEQUENCE</scope>
    <source>
        <strain evidence="1">DP1</strain>
    </source>
</reference>
<dbReference type="EMBL" id="CAMPGE010008046">
    <property type="protein sequence ID" value="CAI2366958.1"/>
    <property type="molecule type" value="Genomic_DNA"/>
</dbReference>
<evidence type="ECO:0000313" key="2">
    <source>
        <dbReference type="Proteomes" id="UP001295684"/>
    </source>
</evidence>
<gene>
    <name evidence="1" type="ORF">ECRASSUSDP1_LOCUS8234</name>
</gene>
<protein>
    <submittedName>
        <fullName evidence="1">Uncharacterized protein</fullName>
    </submittedName>
</protein>
<keyword evidence="2" id="KW-1185">Reference proteome</keyword>
<dbReference type="AlphaFoldDB" id="A0AAD1XCN4"/>
<evidence type="ECO:0000313" key="1">
    <source>
        <dbReference type="EMBL" id="CAI2366958.1"/>
    </source>
</evidence>
<name>A0AAD1XCN4_EUPCR</name>
<accession>A0AAD1XCN4</accession>
<dbReference type="Proteomes" id="UP001295684">
    <property type="component" value="Unassembled WGS sequence"/>
</dbReference>
<organism evidence="1 2">
    <name type="scientific">Euplotes crassus</name>
    <dbReference type="NCBI Taxonomy" id="5936"/>
    <lineage>
        <taxon>Eukaryota</taxon>
        <taxon>Sar</taxon>
        <taxon>Alveolata</taxon>
        <taxon>Ciliophora</taxon>
        <taxon>Intramacronucleata</taxon>
        <taxon>Spirotrichea</taxon>
        <taxon>Hypotrichia</taxon>
        <taxon>Euplotida</taxon>
        <taxon>Euplotidae</taxon>
        <taxon>Moneuplotes</taxon>
    </lineage>
</organism>
<comment type="caution">
    <text evidence="1">The sequence shown here is derived from an EMBL/GenBank/DDBJ whole genome shotgun (WGS) entry which is preliminary data.</text>
</comment>
<proteinExistence type="predicted"/>